<evidence type="ECO:0000256" key="1">
    <source>
        <dbReference type="SAM" id="Phobius"/>
    </source>
</evidence>
<evidence type="ECO:0000313" key="3">
    <source>
        <dbReference type="Proteomes" id="UP000677152"/>
    </source>
</evidence>
<evidence type="ECO:0000313" key="2">
    <source>
        <dbReference type="EMBL" id="QUF08161.1"/>
    </source>
</evidence>
<feature type="transmembrane region" description="Helical" evidence="1">
    <location>
        <begin position="20"/>
        <end position="38"/>
    </location>
</feature>
<protein>
    <submittedName>
        <fullName evidence="2">Uncharacterized protein</fullName>
    </submittedName>
</protein>
<sequence>MAGGRARGGPFRTVTTLTPVLLLAVALGLLALVLRWAFGDDRRAVPDHTGTDFGLLREVALVPTEEAAQVLLSRLHAAGLRATAVRRDGAHLLLVFPADVADAKLLLRKGP</sequence>
<gene>
    <name evidence="2" type="ORF">KCV87_25285</name>
</gene>
<proteinExistence type="predicted"/>
<accession>A0AA45R7J1</accession>
<keyword evidence="1" id="KW-0472">Membrane</keyword>
<dbReference type="AlphaFoldDB" id="A0AA45R7J1"/>
<dbReference type="Proteomes" id="UP000677152">
    <property type="component" value="Chromosome"/>
</dbReference>
<reference evidence="2" key="1">
    <citation type="submission" date="2021-04" db="EMBL/GenBank/DDBJ databases">
        <title>Genomic sequence of Actinosynnema pretiosum subsp. pretiosum ATCC 31280 (C-14919).</title>
        <authorList>
            <person name="Bai L."/>
            <person name="Wang X."/>
            <person name="Xiao Y."/>
        </authorList>
    </citation>
    <scope>NUCLEOTIDE SEQUENCE</scope>
    <source>
        <strain evidence="2">ATCC 31280</strain>
    </source>
</reference>
<organism evidence="2 3">
    <name type="scientific">Actinosynnema pretiosum subsp. pretiosum</name>
    <dbReference type="NCBI Taxonomy" id="103721"/>
    <lineage>
        <taxon>Bacteria</taxon>
        <taxon>Bacillati</taxon>
        <taxon>Actinomycetota</taxon>
        <taxon>Actinomycetes</taxon>
        <taxon>Pseudonocardiales</taxon>
        <taxon>Pseudonocardiaceae</taxon>
        <taxon>Actinosynnema</taxon>
    </lineage>
</organism>
<name>A0AA45R7J1_9PSEU</name>
<keyword evidence="1" id="KW-1133">Transmembrane helix</keyword>
<dbReference type="EMBL" id="CP073249">
    <property type="protein sequence ID" value="QUF08161.1"/>
    <property type="molecule type" value="Genomic_DNA"/>
</dbReference>
<keyword evidence="1" id="KW-0812">Transmembrane</keyword>